<proteinExistence type="predicted"/>
<organism evidence="4 5">
    <name type="scientific">Mycobacterium phage Reindeer</name>
    <dbReference type="NCBI Taxonomy" id="2762283"/>
    <lineage>
        <taxon>Viruses</taxon>
        <taxon>Duplodnaviria</taxon>
        <taxon>Heunggongvirae</taxon>
        <taxon>Uroviricota</taxon>
        <taxon>Caudoviricetes</taxon>
        <taxon>Vilmaviridae</taxon>
        <taxon>Mclasvirinae</taxon>
        <taxon>Bongovirus</taxon>
        <taxon>Bongovirus reindeer</taxon>
    </lineage>
</organism>
<dbReference type="Gene3D" id="3.40.80.10">
    <property type="entry name" value="Peptidoglycan recognition protein-like"/>
    <property type="match status" value="1"/>
</dbReference>
<evidence type="ECO:0000313" key="4">
    <source>
        <dbReference type="EMBL" id="QNJ56845.1"/>
    </source>
</evidence>
<evidence type="ECO:0000259" key="3">
    <source>
        <dbReference type="SMART" id="SM00644"/>
    </source>
</evidence>
<dbReference type="KEGG" id="vg:63210778"/>
<gene>
    <name evidence="4" type="primary">35</name>
    <name evidence="4" type="ORF">SEA_REINDEER_35</name>
</gene>
<dbReference type="SMART" id="SM00644">
    <property type="entry name" value="Ami_2"/>
    <property type="match status" value="1"/>
</dbReference>
<name>A0A7G8LHX3_9CAUD</name>
<dbReference type="GeneID" id="63210778"/>
<keyword evidence="5" id="KW-1185">Reference proteome</keyword>
<dbReference type="GO" id="GO:0008745">
    <property type="term" value="F:N-acetylmuramoyl-L-alanine amidase activity"/>
    <property type="evidence" value="ECO:0007669"/>
    <property type="project" value="InterPro"/>
</dbReference>
<dbReference type="GO" id="GO:0042742">
    <property type="term" value="P:defense response to bacterium"/>
    <property type="evidence" value="ECO:0007669"/>
    <property type="project" value="UniProtKB-KW"/>
</dbReference>
<evidence type="ECO:0000313" key="5">
    <source>
        <dbReference type="Proteomes" id="UP000515841"/>
    </source>
</evidence>
<evidence type="ECO:0000256" key="2">
    <source>
        <dbReference type="ARBA" id="ARBA00022638"/>
    </source>
</evidence>
<dbReference type="GO" id="GO:0001897">
    <property type="term" value="P:symbiont-mediated cytolysis of host cell"/>
    <property type="evidence" value="ECO:0007669"/>
    <property type="project" value="UniProtKB-ARBA"/>
</dbReference>
<feature type="domain" description="N-acetylmuramoyl-L-alanine amidase" evidence="3">
    <location>
        <begin position="170"/>
        <end position="322"/>
    </location>
</feature>
<dbReference type="InterPro" id="IPR036505">
    <property type="entry name" value="Amidase/PGRP_sf"/>
</dbReference>
<dbReference type="InterPro" id="IPR002502">
    <property type="entry name" value="Amidase_domain"/>
</dbReference>
<keyword evidence="1" id="KW-0929">Antimicrobial</keyword>
<evidence type="ECO:0000256" key="1">
    <source>
        <dbReference type="ARBA" id="ARBA00022529"/>
    </source>
</evidence>
<accession>A0A7G8LHX3</accession>
<dbReference type="RefSeq" id="YP_010014096.1">
    <property type="nucleotide sequence ID" value="NC_053516.1"/>
</dbReference>
<dbReference type="GO" id="GO:0009253">
    <property type="term" value="P:peptidoglycan catabolic process"/>
    <property type="evidence" value="ECO:0007669"/>
    <property type="project" value="InterPro"/>
</dbReference>
<sequence length="455" mass="50385">MPLMTPEQIAATIIKVGNDMGVSPKGQKMAIACVKVESGFLMWANAKSALSLQFPHDKVGNDGYSEGYYQQQPPWWGGSDYEGTRKRMDLVESTRMFFDSLVKQRIGNQDYNTDATTPGLWVYMVQQCDPKYKGRYDEAYPEAVALHAKVSSGGTVSAPSAPYPEHNIIDGENASNRRGHRPRLIVLHTEEGNMLGQALDDWMDNNEVSYHYAVDPDGTGWDLVDTDLSSWSVLDANPDCINLVFAGSFASQSRDVWLTKFGPAIKMAAFLVAQDCHKYGIPPVVRVGNAASGYPSLKTEDGVTDHYGITKGLGIGTHTDVGPNFPWDVFNTYLQKFYAGATEEDDMFTDSDRALLQRVHFELTNRWESRSIYREPSEGPVDTLVGMLLNDDGMEHAELVERLAVLGDADSIRRVRRTAAGKGAVTDEATIERAGKVMAQIPEDVLKEYMEEVGE</sequence>
<reference evidence="4 5" key="1">
    <citation type="submission" date="2020-06" db="EMBL/GenBank/DDBJ databases">
        <authorList>
            <person name="Spencer C.E."/>
            <person name="Frederick G.D."/>
            <person name="Baliraine F.N."/>
            <person name="Favela G."/>
            <person name="Farmer V."/>
            <person name="Galindo A."/>
            <person name="Garlena R.A."/>
            <person name="Russell D.A."/>
            <person name="Pope W.H."/>
            <person name="Jacobs-Sera D."/>
            <person name="Hatfull G.F."/>
        </authorList>
    </citation>
    <scope>NUCLEOTIDE SEQUENCE [LARGE SCALE GENOMIC DNA]</scope>
</reference>
<dbReference type="Pfam" id="PF01510">
    <property type="entry name" value="Amidase_2"/>
    <property type="match status" value="1"/>
</dbReference>
<protein>
    <submittedName>
        <fullName evidence="4">Lysin A</fullName>
    </submittedName>
</protein>
<keyword evidence="2" id="KW-0081">Bacteriolytic enzyme</keyword>
<dbReference type="EMBL" id="MT658803">
    <property type="protein sequence ID" value="QNJ56845.1"/>
    <property type="molecule type" value="Genomic_DNA"/>
</dbReference>
<dbReference type="SUPFAM" id="SSF55846">
    <property type="entry name" value="N-acetylmuramoyl-L-alanine amidase-like"/>
    <property type="match status" value="1"/>
</dbReference>
<dbReference type="Proteomes" id="UP000515841">
    <property type="component" value="Segment"/>
</dbReference>